<name>A0A0N4WLK3_HAEPC</name>
<dbReference type="Proteomes" id="UP000268014">
    <property type="component" value="Unassembled WGS sequence"/>
</dbReference>
<reference evidence="2 3" key="2">
    <citation type="submission" date="2018-11" db="EMBL/GenBank/DDBJ databases">
        <authorList>
            <consortium name="Pathogen Informatics"/>
        </authorList>
    </citation>
    <scope>NUCLEOTIDE SEQUENCE [LARGE SCALE GENOMIC DNA]</scope>
    <source>
        <strain evidence="2 3">MHpl1</strain>
    </source>
</reference>
<gene>
    <name evidence="2" type="ORF">HPLM_LOCUS12025</name>
</gene>
<protein>
    <submittedName>
        <fullName evidence="4">7TM_GPCR_Srx domain-containing protein</fullName>
    </submittedName>
</protein>
<keyword evidence="1" id="KW-0812">Transmembrane</keyword>
<sequence length="106" mass="11775">MNLNRATGLCLSIAGALVIESLHPYIGLLRIYKDNYSLLLANLAGYHLVCIACQWVNLSYSVNHQLPRQDECFKLILPYIFAISAQAIMYVVIVGDLLAAVLVPLR</sequence>
<evidence type="ECO:0000313" key="3">
    <source>
        <dbReference type="Proteomes" id="UP000268014"/>
    </source>
</evidence>
<reference evidence="4" key="1">
    <citation type="submission" date="2017-02" db="UniProtKB">
        <authorList>
            <consortium name="WormBaseParasite"/>
        </authorList>
    </citation>
    <scope>IDENTIFICATION</scope>
</reference>
<keyword evidence="3" id="KW-1185">Reference proteome</keyword>
<dbReference type="Pfam" id="PF10320">
    <property type="entry name" value="7TM_GPCR_Srsx"/>
    <property type="match status" value="1"/>
</dbReference>
<keyword evidence="1" id="KW-1133">Transmembrane helix</keyword>
<dbReference type="EMBL" id="UZAF01017735">
    <property type="protein sequence ID" value="VDO44514.1"/>
    <property type="molecule type" value="Genomic_DNA"/>
</dbReference>
<dbReference type="OrthoDB" id="5850333at2759"/>
<keyword evidence="1" id="KW-0472">Membrane</keyword>
<feature type="transmembrane region" description="Helical" evidence="1">
    <location>
        <begin position="6"/>
        <end position="26"/>
    </location>
</feature>
<organism evidence="4">
    <name type="scientific">Haemonchus placei</name>
    <name type="common">Barber's pole worm</name>
    <dbReference type="NCBI Taxonomy" id="6290"/>
    <lineage>
        <taxon>Eukaryota</taxon>
        <taxon>Metazoa</taxon>
        <taxon>Ecdysozoa</taxon>
        <taxon>Nematoda</taxon>
        <taxon>Chromadorea</taxon>
        <taxon>Rhabditida</taxon>
        <taxon>Rhabditina</taxon>
        <taxon>Rhabditomorpha</taxon>
        <taxon>Strongyloidea</taxon>
        <taxon>Trichostrongylidae</taxon>
        <taxon>Haemonchus</taxon>
    </lineage>
</organism>
<dbReference type="InterPro" id="IPR019424">
    <property type="entry name" value="7TM_GPCR_Srsx"/>
</dbReference>
<evidence type="ECO:0000313" key="2">
    <source>
        <dbReference type="EMBL" id="VDO44514.1"/>
    </source>
</evidence>
<dbReference type="AlphaFoldDB" id="A0A0N4WLK3"/>
<dbReference type="WBParaSite" id="HPLM_0001203301-mRNA-1">
    <property type="protein sequence ID" value="HPLM_0001203301-mRNA-1"/>
    <property type="gene ID" value="HPLM_0001203301"/>
</dbReference>
<proteinExistence type="predicted"/>
<feature type="transmembrane region" description="Helical" evidence="1">
    <location>
        <begin position="77"/>
        <end position="103"/>
    </location>
</feature>
<feature type="transmembrane region" description="Helical" evidence="1">
    <location>
        <begin position="38"/>
        <end position="57"/>
    </location>
</feature>
<accession>A0A0N4WLK3</accession>
<evidence type="ECO:0000313" key="4">
    <source>
        <dbReference type="WBParaSite" id="HPLM_0001203301-mRNA-1"/>
    </source>
</evidence>
<evidence type="ECO:0000256" key="1">
    <source>
        <dbReference type="SAM" id="Phobius"/>
    </source>
</evidence>